<dbReference type="PANTHER" id="PTHR23419">
    <property type="entry name" value="DIVALENT CATION TOLERANCE CUTA-RELATED"/>
    <property type="match status" value="1"/>
</dbReference>
<dbReference type="Proteomes" id="UP000006755">
    <property type="component" value="Unassembled WGS sequence"/>
</dbReference>
<evidence type="ECO:0000313" key="3">
    <source>
        <dbReference type="Proteomes" id="UP000006755"/>
    </source>
</evidence>
<dbReference type="eggNOG" id="COG1324">
    <property type="taxonomic scope" value="Bacteria"/>
</dbReference>
<accession>K2JGV7</accession>
<gene>
    <name evidence="2" type="ORF">B3C1_14415</name>
</gene>
<dbReference type="InterPro" id="IPR015867">
    <property type="entry name" value="N-reg_PII/ATP_PRibTrfase_C"/>
</dbReference>
<name>K2JGV7_9GAMM</name>
<dbReference type="AlphaFoldDB" id="K2JGV7"/>
<keyword evidence="3" id="KW-1185">Reference proteome</keyword>
<dbReference type="STRING" id="745411.B3C1_14415"/>
<organism evidence="2 3">
    <name type="scientific">Gallaecimonas xiamenensis 3-C-1</name>
    <dbReference type="NCBI Taxonomy" id="745411"/>
    <lineage>
        <taxon>Bacteria</taxon>
        <taxon>Pseudomonadati</taxon>
        <taxon>Pseudomonadota</taxon>
        <taxon>Gammaproteobacteria</taxon>
        <taxon>Enterobacterales</taxon>
        <taxon>Gallaecimonadaceae</taxon>
        <taxon>Gallaecimonas</taxon>
    </lineage>
</organism>
<dbReference type="InterPro" id="IPR011322">
    <property type="entry name" value="N-reg_PII-like_a/b"/>
</dbReference>
<evidence type="ECO:0000256" key="1">
    <source>
        <dbReference type="ARBA" id="ARBA00010169"/>
    </source>
</evidence>
<comment type="similarity">
    <text evidence="1">Belongs to the CutA family.</text>
</comment>
<sequence length="106" mass="11730">MTQALVVLCTCPDEASALALAKTLLEARLTACVNLIPKVRSLYLWQGQLCDDTEVQLVIKSNLPHFEALAERVRALHPYDIPEILALPVSAGDSRYLTWLEEVVSP</sequence>
<dbReference type="RefSeq" id="WP_008485718.1">
    <property type="nucleotide sequence ID" value="NZ_AMRI01000022.1"/>
</dbReference>
<dbReference type="Gene3D" id="3.30.70.120">
    <property type="match status" value="1"/>
</dbReference>
<protein>
    <submittedName>
        <fullName evidence="2">CutA1 divalent ion tolerance protein</fullName>
    </submittedName>
</protein>
<dbReference type="PATRIC" id="fig|745411.4.peg.2834"/>
<dbReference type="Pfam" id="PF03091">
    <property type="entry name" value="CutA1"/>
    <property type="match status" value="1"/>
</dbReference>
<comment type="caution">
    <text evidence="2">The sequence shown here is derived from an EMBL/GenBank/DDBJ whole genome shotgun (WGS) entry which is preliminary data.</text>
</comment>
<proteinExistence type="inferred from homology"/>
<dbReference type="EMBL" id="AMRI01000022">
    <property type="protein sequence ID" value="EKE69889.1"/>
    <property type="molecule type" value="Genomic_DNA"/>
</dbReference>
<dbReference type="PANTHER" id="PTHR23419:SF8">
    <property type="entry name" value="FI09726P"/>
    <property type="match status" value="1"/>
</dbReference>
<reference evidence="2 3" key="1">
    <citation type="journal article" date="2012" name="J. Bacteriol.">
        <title>Genome Sequence of Gallaecimonas xiamenensis Type Strain 3-C-1.</title>
        <authorList>
            <person name="Lai Q."/>
            <person name="Wang L."/>
            <person name="Wang W."/>
            <person name="Shao Z."/>
        </authorList>
    </citation>
    <scope>NUCLEOTIDE SEQUENCE [LARGE SCALE GENOMIC DNA]</scope>
    <source>
        <strain evidence="2 3">3-C-1</strain>
    </source>
</reference>
<evidence type="ECO:0000313" key="2">
    <source>
        <dbReference type="EMBL" id="EKE69889.1"/>
    </source>
</evidence>
<dbReference type="SUPFAM" id="SSF54913">
    <property type="entry name" value="GlnB-like"/>
    <property type="match status" value="1"/>
</dbReference>
<dbReference type="GO" id="GO:0010038">
    <property type="term" value="P:response to metal ion"/>
    <property type="evidence" value="ECO:0007669"/>
    <property type="project" value="InterPro"/>
</dbReference>
<dbReference type="InterPro" id="IPR004323">
    <property type="entry name" value="Ion_tolerance_CutA"/>
</dbReference>
<dbReference type="GO" id="GO:0005507">
    <property type="term" value="F:copper ion binding"/>
    <property type="evidence" value="ECO:0007669"/>
    <property type="project" value="TreeGrafter"/>
</dbReference>